<accession>A0A5B7JFU1</accession>
<organism evidence="1 2">
    <name type="scientific">Portunus trituberculatus</name>
    <name type="common">Swimming crab</name>
    <name type="synonym">Neptunus trituberculatus</name>
    <dbReference type="NCBI Taxonomy" id="210409"/>
    <lineage>
        <taxon>Eukaryota</taxon>
        <taxon>Metazoa</taxon>
        <taxon>Ecdysozoa</taxon>
        <taxon>Arthropoda</taxon>
        <taxon>Crustacea</taxon>
        <taxon>Multicrustacea</taxon>
        <taxon>Malacostraca</taxon>
        <taxon>Eumalacostraca</taxon>
        <taxon>Eucarida</taxon>
        <taxon>Decapoda</taxon>
        <taxon>Pleocyemata</taxon>
        <taxon>Brachyura</taxon>
        <taxon>Eubrachyura</taxon>
        <taxon>Portunoidea</taxon>
        <taxon>Portunidae</taxon>
        <taxon>Portuninae</taxon>
        <taxon>Portunus</taxon>
    </lineage>
</organism>
<dbReference type="AlphaFoldDB" id="A0A5B7JFU1"/>
<evidence type="ECO:0000313" key="2">
    <source>
        <dbReference type="Proteomes" id="UP000324222"/>
    </source>
</evidence>
<protein>
    <submittedName>
        <fullName evidence="1">Uncharacterized protein</fullName>
    </submittedName>
</protein>
<comment type="caution">
    <text evidence="1">The sequence shown here is derived from an EMBL/GenBank/DDBJ whole genome shotgun (WGS) entry which is preliminary data.</text>
</comment>
<name>A0A5B7JFU1_PORTR</name>
<dbReference type="EMBL" id="VSRR010107764">
    <property type="protein sequence ID" value="MPC96891.1"/>
    <property type="molecule type" value="Genomic_DNA"/>
</dbReference>
<keyword evidence="2" id="KW-1185">Reference proteome</keyword>
<proteinExistence type="predicted"/>
<evidence type="ECO:0000313" key="1">
    <source>
        <dbReference type="EMBL" id="MPC96891.1"/>
    </source>
</evidence>
<gene>
    <name evidence="1" type="ORF">E2C01_092171</name>
</gene>
<reference evidence="1 2" key="1">
    <citation type="submission" date="2019-05" db="EMBL/GenBank/DDBJ databases">
        <title>Another draft genome of Portunus trituberculatus and its Hox gene families provides insights of decapod evolution.</title>
        <authorList>
            <person name="Jeong J.-H."/>
            <person name="Song I."/>
            <person name="Kim S."/>
            <person name="Choi T."/>
            <person name="Kim D."/>
            <person name="Ryu S."/>
            <person name="Kim W."/>
        </authorList>
    </citation>
    <scope>NUCLEOTIDE SEQUENCE [LARGE SCALE GENOMIC DNA]</scope>
    <source>
        <tissue evidence="1">Muscle</tissue>
    </source>
</reference>
<sequence length="58" mass="6567">MCGCVPARQEISEQTSRQFLIGELNARVPPHRSFILLGQWFPGTTNHQEETQNGRAQT</sequence>
<dbReference type="Proteomes" id="UP000324222">
    <property type="component" value="Unassembled WGS sequence"/>
</dbReference>